<sequence>MEMQAKTFNDHVDEYIRKGTDMRRKLDIERAAKIRSSGGAMFKVCKAEQCNLQEGGNTGSFKCCGKCKLAFYCSLGCQRAHWRDHKIICGSADQTEQTLPSQQTLEMHILNPLLESTDENVKQYCNAMKVGLNSRVAASLGCGLNISGESGAISS</sequence>
<evidence type="ECO:0000256" key="3">
    <source>
        <dbReference type="ARBA" id="ARBA00022833"/>
    </source>
</evidence>
<evidence type="ECO:0000313" key="7">
    <source>
        <dbReference type="Proteomes" id="UP000294933"/>
    </source>
</evidence>
<organism evidence="6 7">
    <name type="scientific">Rickenella mellea</name>
    <dbReference type="NCBI Taxonomy" id="50990"/>
    <lineage>
        <taxon>Eukaryota</taxon>
        <taxon>Fungi</taxon>
        <taxon>Dikarya</taxon>
        <taxon>Basidiomycota</taxon>
        <taxon>Agaricomycotina</taxon>
        <taxon>Agaricomycetes</taxon>
        <taxon>Hymenochaetales</taxon>
        <taxon>Rickenellaceae</taxon>
        <taxon>Rickenella</taxon>
    </lineage>
</organism>
<name>A0A4Y7QAS8_9AGAM</name>
<accession>A0A4Y7QAS8</accession>
<dbReference type="Proteomes" id="UP000294933">
    <property type="component" value="Unassembled WGS sequence"/>
</dbReference>
<dbReference type="InterPro" id="IPR002893">
    <property type="entry name" value="Znf_MYND"/>
</dbReference>
<evidence type="ECO:0000256" key="1">
    <source>
        <dbReference type="ARBA" id="ARBA00022723"/>
    </source>
</evidence>
<dbReference type="VEuPathDB" id="FungiDB:BD410DRAFT_786284"/>
<evidence type="ECO:0000259" key="5">
    <source>
        <dbReference type="PROSITE" id="PS50865"/>
    </source>
</evidence>
<dbReference type="OrthoDB" id="432970at2759"/>
<dbReference type="AlphaFoldDB" id="A0A4Y7QAS8"/>
<keyword evidence="1" id="KW-0479">Metal-binding</keyword>
<gene>
    <name evidence="6" type="ORF">BD410DRAFT_786284</name>
</gene>
<evidence type="ECO:0000256" key="2">
    <source>
        <dbReference type="ARBA" id="ARBA00022771"/>
    </source>
</evidence>
<dbReference type="Pfam" id="PF01753">
    <property type="entry name" value="zf-MYND"/>
    <property type="match status" value="1"/>
</dbReference>
<dbReference type="SUPFAM" id="SSF144232">
    <property type="entry name" value="HIT/MYND zinc finger-like"/>
    <property type="match status" value="1"/>
</dbReference>
<dbReference type="GO" id="GO:0008270">
    <property type="term" value="F:zinc ion binding"/>
    <property type="evidence" value="ECO:0007669"/>
    <property type="project" value="UniProtKB-KW"/>
</dbReference>
<proteinExistence type="predicted"/>
<evidence type="ECO:0000256" key="4">
    <source>
        <dbReference type="PROSITE-ProRule" id="PRU00134"/>
    </source>
</evidence>
<keyword evidence="7" id="KW-1185">Reference proteome</keyword>
<dbReference type="Gene3D" id="6.10.140.2220">
    <property type="match status" value="1"/>
</dbReference>
<keyword evidence="2 4" id="KW-0863">Zinc-finger</keyword>
<dbReference type="PROSITE" id="PS50865">
    <property type="entry name" value="ZF_MYND_2"/>
    <property type="match status" value="1"/>
</dbReference>
<feature type="domain" description="MYND-type" evidence="5">
    <location>
        <begin position="47"/>
        <end position="89"/>
    </location>
</feature>
<keyword evidence="3" id="KW-0862">Zinc</keyword>
<evidence type="ECO:0000313" key="6">
    <source>
        <dbReference type="EMBL" id="TDL24192.1"/>
    </source>
</evidence>
<dbReference type="EMBL" id="ML170167">
    <property type="protein sequence ID" value="TDL24192.1"/>
    <property type="molecule type" value="Genomic_DNA"/>
</dbReference>
<reference evidence="6 7" key="1">
    <citation type="submission" date="2018-06" db="EMBL/GenBank/DDBJ databases">
        <title>A transcriptomic atlas of mushroom development highlights an independent origin of complex multicellularity.</title>
        <authorList>
            <consortium name="DOE Joint Genome Institute"/>
            <person name="Krizsan K."/>
            <person name="Almasi E."/>
            <person name="Merenyi Z."/>
            <person name="Sahu N."/>
            <person name="Viragh M."/>
            <person name="Koszo T."/>
            <person name="Mondo S."/>
            <person name="Kiss B."/>
            <person name="Balint B."/>
            <person name="Kues U."/>
            <person name="Barry K."/>
            <person name="Hegedus J.C."/>
            <person name="Henrissat B."/>
            <person name="Johnson J."/>
            <person name="Lipzen A."/>
            <person name="Ohm R."/>
            <person name="Nagy I."/>
            <person name="Pangilinan J."/>
            <person name="Yan J."/>
            <person name="Xiong Y."/>
            <person name="Grigoriev I.V."/>
            <person name="Hibbett D.S."/>
            <person name="Nagy L.G."/>
        </authorList>
    </citation>
    <scope>NUCLEOTIDE SEQUENCE [LARGE SCALE GENOMIC DNA]</scope>
    <source>
        <strain evidence="6 7">SZMC22713</strain>
    </source>
</reference>
<protein>
    <recommendedName>
        <fullName evidence="5">MYND-type domain-containing protein</fullName>
    </recommendedName>
</protein>